<reference evidence="2 3" key="1">
    <citation type="submission" date="2016-10" db="EMBL/GenBank/DDBJ databases">
        <authorList>
            <person name="Varghese N."/>
            <person name="Submissions S."/>
        </authorList>
    </citation>
    <scope>NUCLEOTIDE SEQUENCE [LARGE SCALE GENOMIC DNA]</scope>
    <source>
        <strain evidence="2 3">RHA_55</strain>
    </source>
</reference>
<organism evidence="2 3">
    <name type="scientific">Winogradskyella sediminis</name>
    <dbReference type="NCBI Taxonomy" id="1382466"/>
    <lineage>
        <taxon>Bacteria</taxon>
        <taxon>Pseudomonadati</taxon>
        <taxon>Bacteroidota</taxon>
        <taxon>Flavobacteriia</taxon>
        <taxon>Flavobacteriales</taxon>
        <taxon>Flavobacteriaceae</taxon>
        <taxon>Winogradskyella</taxon>
    </lineage>
</organism>
<name>A0A1H1M5K9_9FLAO</name>
<evidence type="ECO:0000256" key="1">
    <source>
        <dbReference type="SAM" id="SignalP"/>
    </source>
</evidence>
<proteinExistence type="predicted"/>
<accession>A0A1H1M5K9</accession>
<keyword evidence="1" id="KW-0732">Signal</keyword>
<dbReference type="Proteomes" id="UP000198963">
    <property type="component" value="Chromosome I"/>
</dbReference>
<gene>
    <name evidence="2" type="ORF">SAMN04489797_0212</name>
</gene>
<feature type="signal peptide" evidence="1">
    <location>
        <begin position="1"/>
        <end position="18"/>
    </location>
</feature>
<feature type="chain" id="PRO_5009254154" evidence="1">
    <location>
        <begin position="19"/>
        <end position="91"/>
    </location>
</feature>
<keyword evidence="3" id="KW-1185">Reference proteome</keyword>
<dbReference type="STRING" id="1249933.SAMN04489797_0212"/>
<evidence type="ECO:0000313" key="3">
    <source>
        <dbReference type="Proteomes" id="UP000198963"/>
    </source>
</evidence>
<dbReference type="EMBL" id="LT629774">
    <property type="protein sequence ID" value="SDR82078.1"/>
    <property type="molecule type" value="Genomic_DNA"/>
</dbReference>
<sequence length="91" mass="10644">MIYRFVIVTLLIPFSAFSQDYNNRGQYNGNESNYLENKLNSYANIAIENHDVLDTDTSTFNETLDIKIQPEYTGNKIYFNRFTRILSLFNG</sequence>
<evidence type="ECO:0000313" key="2">
    <source>
        <dbReference type="EMBL" id="SDR82078.1"/>
    </source>
</evidence>
<protein>
    <submittedName>
        <fullName evidence="2">Uncharacterized protein</fullName>
    </submittedName>
</protein>
<dbReference type="RefSeq" id="WP_092443403.1">
    <property type="nucleotide sequence ID" value="NZ_LT629774.1"/>
</dbReference>
<dbReference type="AlphaFoldDB" id="A0A1H1M5K9"/>